<dbReference type="SUPFAM" id="SSF53187">
    <property type="entry name" value="Zn-dependent exopeptidases"/>
    <property type="match status" value="1"/>
</dbReference>
<dbReference type="Pfam" id="PF04389">
    <property type="entry name" value="Peptidase_M28"/>
    <property type="match status" value="1"/>
</dbReference>
<dbReference type="InterPro" id="IPR007484">
    <property type="entry name" value="Peptidase_M28"/>
</dbReference>
<dbReference type="Gene3D" id="3.40.630.10">
    <property type="entry name" value="Zn peptidases"/>
    <property type="match status" value="1"/>
</dbReference>
<proteinExistence type="predicted"/>
<accession>A0A6M1ST29</accession>
<evidence type="ECO:0000259" key="1">
    <source>
        <dbReference type="Pfam" id="PF04389"/>
    </source>
</evidence>
<gene>
    <name evidence="2" type="ORF">G3570_01375</name>
</gene>
<dbReference type="RefSeq" id="WP_165138424.1">
    <property type="nucleotide sequence ID" value="NZ_JAALLT010000001.1"/>
</dbReference>
<dbReference type="GO" id="GO:0008235">
    <property type="term" value="F:metalloexopeptidase activity"/>
    <property type="evidence" value="ECO:0007669"/>
    <property type="project" value="InterPro"/>
</dbReference>
<organism evidence="2 3">
    <name type="scientific">Halalkalibaculum roseum</name>
    <dbReference type="NCBI Taxonomy" id="2709311"/>
    <lineage>
        <taxon>Bacteria</taxon>
        <taxon>Pseudomonadati</taxon>
        <taxon>Balneolota</taxon>
        <taxon>Balneolia</taxon>
        <taxon>Balneolales</taxon>
        <taxon>Balneolaceae</taxon>
        <taxon>Halalkalibaculum</taxon>
    </lineage>
</organism>
<evidence type="ECO:0000313" key="3">
    <source>
        <dbReference type="Proteomes" id="UP000473278"/>
    </source>
</evidence>
<dbReference type="PANTHER" id="PTHR12147">
    <property type="entry name" value="METALLOPEPTIDASE M28 FAMILY MEMBER"/>
    <property type="match status" value="1"/>
</dbReference>
<protein>
    <submittedName>
        <fullName evidence="2">M28 family peptidase</fullName>
    </submittedName>
</protein>
<dbReference type="InterPro" id="IPR045175">
    <property type="entry name" value="M28_fam"/>
</dbReference>
<dbReference type="PANTHER" id="PTHR12147:SF26">
    <property type="entry name" value="PEPTIDASE M28 DOMAIN-CONTAINING PROTEIN"/>
    <property type="match status" value="1"/>
</dbReference>
<keyword evidence="3" id="KW-1185">Reference proteome</keyword>
<dbReference type="AlphaFoldDB" id="A0A6M1ST29"/>
<name>A0A6M1ST29_9BACT</name>
<feature type="domain" description="Peptidase M28" evidence="1">
    <location>
        <begin position="62"/>
        <end position="279"/>
    </location>
</feature>
<sequence>MKADARRLKELVSVLSRDMVPRDAGNPENLEKVASFIGNEFQKYSSSVEYQPYEADYFSVRNVRAFFGPDTKERIIIGAHYDVAGPYPGADDNASGVAGLLELSRLLPENELSMKVELVSYPLEEPPYFYTDHMGSYVHAHSLKQQNIKVRAMLALEMIGFFSDEPDSQQYPLFLLRPFYPSKGNFIAVVGKLFQRKIVRVVQTSMQHATPLPVESLNAPSLLPGVTLSDHINYWRNGFPAAMITDTAFYRNPNYHTPLDTADTLDYDRMAQVIDGVRAAIPELAATQL</sequence>
<reference evidence="2 3" key="1">
    <citation type="submission" date="2020-02" db="EMBL/GenBank/DDBJ databases">
        <title>Balneolaceae bacterium YR4-1, complete genome.</title>
        <authorList>
            <person name="Li Y."/>
            <person name="Wu S."/>
        </authorList>
    </citation>
    <scope>NUCLEOTIDE SEQUENCE [LARGE SCALE GENOMIC DNA]</scope>
    <source>
        <strain evidence="2 3">YR4-1</strain>
    </source>
</reference>
<evidence type="ECO:0000313" key="2">
    <source>
        <dbReference type="EMBL" id="NGP75268.1"/>
    </source>
</evidence>
<dbReference type="GO" id="GO:0006508">
    <property type="term" value="P:proteolysis"/>
    <property type="evidence" value="ECO:0007669"/>
    <property type="project" value="InterPro"/>
</dbReference>
<comment type="caution">
    <text evidence="2">The sequence shown here is derived from an EMBL/GenBank/DDBJ whole genome shotgun (WGS) entry which is preliminary data.</text>
</comment>
<dbReference type="EMBL" id="JAALLT010000001">
    <property type="protein sequence ID" value="NGP75268.1"/>
    <property type="molecule type" value="Genomic_DNA"/>
</dbReference>
<dbReference type="Proteomes" id="UP000473278">
    <property type="component" value="Unassembled WGS sequence"/>
</dbReference>